<keyword evidence="5 6" id="KW-0804">Transcription</keyword>
<comment type="similarity">
    <text evidence="1 6">Belongs to the NusB family.</text>
</comment>
<dbReference type="EMBL" id="QBKR01000025">
    <property type="protein sequence ID" value="PTX53928.1"/>
    <property type="molecule type" value="Genomic_DNA"/>
</dbReference>
<organism evidence="8 9">
    <name type="scientific">Melghirimyces profundicolus</name>
    <dbReference type="NCBI Taxonomy" id="1242148"/>
    <lineage>
        <taxon>Bacteria</taxon>
        <taxon>Bacillati</taxon>
        <taxon>Bacillota</taxon>
        <taxon>Bacilli</taxon>
        <taxon>Bacillales</taxon>
        <taxon>Thermoactinomycetaceae</taxon>
        <taxon>Melghirimyces</taxon>
    </lineage>
</organism>
<dbReference type="InterPro" id="IPR011605">
    <property type="entry name" value="NusB_fam"/>
</dbReference>
<accession>A0A2T6BCX4</accession>
<dbReference type="InterPro" id="IPR035926">
    <property type="entry name" value="NusB-like_sf"/>
</dbReference>
<evidence type="ECO:0000256" key="3">
    <source>
        <dbReference type="ARBA" id="ARBA00022884"/>
    </source>
</evidence>
<comment type="function">
    <text evidence="6">Involved in transcription antitermination. Required for transcription of ribosomal RNA (rRNA) genes. Binds specifically to the boxA antiterminator sequence of the ribosomal RNA (rrn) operons.</text>
</comment>
<evidence type="ECO:0000256" key="2">
    <source>
        <dbReference type="ARBA" id="ARBA00022814"/>
    </source>
</evidence>
<comment type="caution">
    <text evidence="8">The sequence shown here is derived from an EMBL/GenBank/DDBJ whole genome shotgun (WGS) entry which is preliminary data.</text>
</comment>
<dbReference type="GO" id="GO:0031564">
    <property type="term" value="P:transcription antitermination"/>
    <property type="evidence" value="ECO:0007669"/>
    <property type="project" value="UniProtKB-KW"/>
</dbReference>
<dbReference type="HAMAP" id="MF_00073">
    <property type="entry name" value="NusB"/>
    <property type="match status" value="1"/>
</dbReference>
<dbReference type="NCBIfam" id="TIGR01951">
    <property type="entry name" value="nusB"/>
    <property type="match status" value="1"/>
</dbReference>
<keyword evidence="3 6" id="KW-0694">RNA-binding</keyword>
<evidence type="ECO:0000256" key="4">
    <source>
        <dbReference type="ARBA" id="ARBA00023015"/>
    </source>
</evidence>
<evidence type="ECO:0000313" key="8">
    <source>
        <dbReference type="EMBL" id="PTX53928.1"/>
    </source>
</evidence>
<protein>
    <recommendedName>
        <fullName evidence="6">Transcription antitermination protein NusB</fullName>
    </recommendedName>
    <alternativeName>
        <fullName evidence="6">Antitermination factor NusB</fullName>
    </alternativeName>
</protein>
<dbReference type="GO" id="GO:0005829">
    <property type="term" value="C:cytosol"/>
    <property type="evidence" value="ECO:0007669"/>
    <property type="project" value="TreeGrafter"/>
</dbReference>
<evidence type="ECO:0000256" key="6">
    <source>
        <dbReference type="HAMAP-Rule" id="MF_00073"/>
    </source>
</evidence>
<evidence type="ECO:0000256" key="1">
    <source>
        <dbReference type="ARBA" id="ARBA00005952"/>
    </source>
</evidence>
<keyword evidence="4 6" id="KW-0805">Transcription regulation</keyword>
<dbReference type="Proteomes" id="UP000244240">
    <property type="component" value="Unassembled WGS sequence"/>
</dbReference>
<keyword evidence="9" id="KW-1185">Reference proteome</keyword>
<evidence type="ECO:0000313" key="9">
    <source>
        <dbReference type="Proteomes" id="UP000244240"/>
    </source>
</evidence>
<gene>
    <name evidence="6" type="primary">nusB</name>
    <name evidence="8" type="ORF">C8P63_12546</name>
</gene>
<dbReference type="Pfam" id="PF01029">
    <property type="entry name" value="NusB"/>
    <property type="match status" value="1"/>
</dbReference>
<dbReference type="RefSeq" id="WP_170109703.1">
    <property type="nucleotide sequence ID" value="NZ_QBKR01000025.1"/>
</dbReference>
<evidence type="ECO:0000259" key="7">
    <source>
        <dbReference type="Pfam" id="PF01029"/>
    </source>
</evidence>
<evidence type="ECO:0000256" key="5">
    <source>
        <dbReference type="ARBA" id="ARBA00023163"/>
    </source>
</evidence>
<proteinExistence type="inferred from homology"/>
<feature type="domain" description="NusB/RsmB/TIM44" evidence="7">
    <location>
        <begin position="6"/>
        <end position="133"/>
    </location>
</feature>
<dbReference type="PANTHER" id="PTHR11078">
    <property type="entry name" value="N UTILIZATION SUBSTANCE PROTEIN B-RELATED"/>
    <property type="match status" value="1"/>
</dbReference>
<dbReference type="PANTHER" id="PTHR11078:SF3">
    <property type="entry name" value="ANTITERMINATION NUSB DOMAIN-CONTAINING PROTEIN"/>
    <property type="match status" value="1"/>
</dbReference>
<keyword evidence="2 6" id="KW-0889">Transcription antitermination</keyword>
<dbReference type="SUPFAM" id="SSF48013">
    <property type="entry name" value="NusB-like"/>
    <property type="match status" value="1"/>
</dbReference>
<name>A0A2T6BCX4_9BACL</name>
<dbReference type="Gene3D" id="1.10.940.10">
    <property type="entry name" value="NusB-like"/>
    <property type="match status" value="1"/>
</dbReference>
<sequence length="148" mass="16781">MSRRLVREKALQTLYQNELNPAGGDRSVEAAARSLQKETGEEEVSFFLRLTRGVLKEMPVLDPVIQRFLKKEWPLSRLSYIDRSILRLAVYELLFEDGIPEGATLNEAVELAKTFSSEDSARFINGVLGSMVKNMEEVRKLARTDFSG</sequence>
<dbReference type="GO" id="GO:0006353">
    <property type="term" value="P:DNA-templated transcription termination"/>
    <property type="evidence" value="ECO:0007669"/>
    <property type="project" value="UniProtKB-UniRule"/>
</dbReference>
<reference evidence="8 9" key="1">
    <citation type="submission" date="2018-04" db="EMBL/GenBank/DDBJ databases">
        <title>Genomic Encyclopedia of Archaeal and Bacterial Type Strains, Phase II (KMG-II): from individual species to whole genera.</title>
        <authorList>
            <person name="Goeker M."/>
        </authorList>
    </citation>
    <scope>NUCLEOTIDE SEQUENCE [LARGE SCALE GENOMIC DNA]</scope>
    <source>
        <strain evidence="8 9">DSM 45787</strain>
    </source>
</reference>
<dbReference type="AlphaFoldDB" id="A0A2T6BCX4"/>
<dbReference type="InterPro" id="IPR006027">
    <property type="entry name" value="NusB_RsmB_TIM44"/>
</dbReference>
<dbReference type="GO" id="GO:0003723">
    <property type="term" value="F:RNA binding"/>
    <property type="evidence" value="ECO:0007669"/>
    <property type="project" value="UniProtKB-UniRule"/>
</dbReference>